<proteinExistence type="predicted"/>
<protein>
    <recommendedName>
        <fullName evidence="1">Ribosomal RNA methyltransferase FtsJ domain-containing protein</fullName>
    </recommendedName>
</protein>
<dbReference type="GO" id="GO:0004483">
    <property type="term" value="F:methyltransferase cap1 activity"/>
    <property type="evidence" value="ECO:0007669"/>
    <property type="project" value="TreeGrafter"/>
</dbReference>
<dbReference type="GO" id="GO:0005737">
    <property type="term" value="C:cytoplasm"/>
    <property type="evidence" value="ECO:0007669"/>
    <property type="project" value="TreeGrafter"/>
</dbReference>
<dbReference type="EMBL" id="MN739130">
    <property type="protein sequence ID" value="QHS90217.1"/>
    <property type="molecule type" value="Genomic_DNA"/>
</dbReference>
<feature type="domain" description="Ribosomal RNA methyltransferase FtsJ" evidence="1">
    <location>
        <begin position="129"/>
        <end position="327"/>
    </location>
</feature>
<dbReference type="InterPro" id="IPR050851">
    <property type="entry name" value="mRNA_Cap_2O-Ribose_MeTrfase"/>
</dbReference>
<organism evidence="2">
    <name type="scientific">viral metagenome</name>
    <dbReference type="NCBI Taxonomy" id="1070528"/>
    <lineage>
        <taxon>unclassified sequences</taxon>
        <taxon>metagenomes</taxon>
        <taxon>organismal metagenomes</taxon>
    </lineage>
</organism>
<dbReference type="GO" id="GO:0006370">
    <property type="term" value="P:7-methylguanosine mRNA capping"/>
    <property type="evidence" value="ECO:0007669"/>
    <property type="project" value="TreeGrafter"/>
</dbReference>
<reference evidence="2" key="1">
    <citation type="journal article" date="2020" name="Nature">
        <title>Giant virus diversity and host interactions through global metagenomics.</title>
        <authorList>
            <person name="Schulz F."/>
            <person name="Roux S."/>
            <person name="Paez-Espino D."/>
            <person name="Jungbluth S."/>
            <person name="Walsh D.A."/>
            <person name="Denef V.J."/>
            <person name="McMahon K.D."/>
            <person name="Konstantinidis K.T."/>
            <person name="Eloe-Fadrosh E.A."/>
            <person name="Kyrpides N.C."/>
            <person name="Woyke T."/>
        </authorList>
    </citation>
    <scope>NUCLEOTIDE SEQUENCE</scope>
    <source>
        <strain evidence="2">GVMAG-M-3300010160-60</strain>
    </source>
</reference>
<dbReference type="GO" id="GO:0032259">
    <property type="term" value="P:methylation"/>
    <property type="evidence" value="ECO:0007669"/>
    <property type="project" value="InterPro"/>
</dbReference>
<dbReference type="PANTHER" id="PTHR16121:SF2">
    <property type="entry name" value="CAP-SPECIFIC MRNA (NUCLEOSIDE-2'-O-)-METHYLTRANSFERASE 2"/>
    <property type="match status" value="1"/>
</dbReference>
<sequence>MAKYHNYENYNIYIKNRYKTSEKEYKTHFVNDEKNDEKFLLTYESMNVFPLYPRPIIMPLKTKSYDIGLKENNTLKNIKLKYNDLLIKKMKEFETYSSMIGKNRNTAKIRRFFDYEIKDSISKIINDKVSNAWIKMYEIMTTYVFFGNKETITINSFHLCEHPGSFVLATQEWIKRNTNKEHKFIFQSLKPNNNNPHILKPDEKIPTKYLDYANDGDVTKRKNIEYYRQKYKDVYYDLITSDCGLDFSDDFTQQEHGLYKIFLGALICAIGLSKKGTNYIYKLFSFNELKTIEMLYITCMFFENVDVVRLMTDKSGSGEIYIICTNFNYEGDFDKTFNVLLDYLDNNKDDKFIIDIFDKEFINNIQNYHRLLTMRRITNYNMLIFRQINSDYSNAVNYVKLVTDYYVNYFFEYIGLNKSLLQ</sequence>
<evidence type="ECO:0000259" key="1">
    <source>
        <dbReference type="Pfam" id="PF01728"/>
    </source>
</evidence>
<dbReference type="Gene3D" id="3.40.50.12760">
    <property type="match status" value="1"/>
</dbReference>
<dbReference type="GO" id="GO:0005634">
    <property type="term" value="C:nucleus"/>
    <property type="evidence" value="ECO:0007669"/>
    <property type="project" value="UniProtKB-ARBA"/>
</dbReference>
<evidence type="ECO:0000313" key="2">
    <source>
        <dbReference type="EMBL" id="QHS90217.1"/>
    </source>
</evidence>
<dbReference type="InterPro" id="IPR002877">
    <property type="entry name" value="RNA_MeTrfase_FtsJ_dom"/>
</dbReference>
<dbReference type="SUPFAM" id="SSF53335">
    <property type="entry name" value="S-adenosyl-L-methionine-dependent methyltransferases"/>
    <property type="match status" value="1"/>
</dbReference>
<dbReference type="AlphaFoldDB" id="A0A6C0BD69"/>
<dbReference type="PANTHER" id="PTHR16121">
    <property type="entry name" value="CAP-SPECIFIC MRNA (NUCLEOSIDE-2'-O-)-METHYLTRANSFERASE 1-RELATED"/>
    <property type="match status" value="1"/>
</dbReference>
<dbReference type="Pfam" id="PF01728">
    <property type="entry name" value="FtsJ"/>
    <property type="match status" value="1"/>
</dbReference>
<accession>A0A6C0BD69</accession>
<name>A0A6C0BD69_9ZZZZ</name>
<dbReference type="InterPro" id="IPR029063">
    <property type="entry name" value="SAM-dependent_MTases_sf"/>
</dbReference>